<keyword evidence="1" id="KW-0805">Transcription regulation</keyword>
<dbReference type="InterPro" id="IPR009057">
    <property type="entry name" value="Homeodomain-like_sf"/>
</dbReference>
<dbReference type="PROSITE" id="PS01124">
    <property type="entry name" value="HTH_ARAC_FAMILY_2"/>
    <property type="match status" value="1"/>
</dbReference>
<dbReference type="PANTHER" id="PTHR46796:SF6">
    <property type="entry name" value="ARAC SUBFAMILY"/>
    <property type="match status" value="1"/>
</dbReference>
<organism evidence="5 6">
    <name type="scientific">Actinomadura alba</name>
    <dbReference type="NCBI Taxonomy" id="406431"/>
    <lineage>
        <taxon>Bacteria</taxon>
        <taxon>Bacillati</taxon>
        <taxon>Actinomycetota</taxon>
        <taxon>Actinomycetes</taxon>
        <taxon>Streptosporangiales</taxon>
        <taxon>Thermomonosporaceae</taxon>
        <taxon>Actinomadura</taxon>
    </lineage>
</organism>
<evidence type="ECO:0000313" key="5">
    <source>
        <dbReference type="EMBL" id="MBC6466710.1"/>
    </source>
</evidence>
<comment type="caution">
    <text evidence="5">The sequence shown here is derived from an EMBL/GenBank/DDBJ whole genome shotgun (WGS) entry which is preliminary data.</text>
</comment>
<name>A0ABR7LPP7_9ACTN</name>
<dbReference type="InterPro" id="IPR050204">
    <property type="entry name" value="AraC_XylS_family_regulators"/>
</dbReference>
<gene>
    <name evidence="5" type="ORF">HKK74_14525</name>
</gene>
<accession>A0ABR7LPP7</accession>
<dbReference type="Pfam" id="PF14525">
    <property type="entry name" value="AraC_binding_2"/>
    <property type="match status" value="1"/>
</dbReference>
<sequence>MIETVFNSDDLPKAERFAYWHEITCRTLMPTRVNVDDEGSFRASVRILGSDALQVSTETVQSLMRAERTPKLIRRSDPEQYLLGVVQNGSYEFSQLDRESTFGVRDLILFDSSYPFHVRHQGGTHVMFRFPKKLLPLPFSKVTPLLATRLPRQEGIGDILAHCLFEVTREPSRYRPSEITRLLNIALDLLTTLLSHELDALDSLPPESYREALIVRIHAFIHQRLGDPELSPMTVADAHHISLRYLQQLFAADGTTPAAWIRRQRLERCRQSLTDPHQNQRPIRAIAACWGFTDNAHFSRLFRATYGASPSEYRASYQTFVRETTSPLRE</sequence>
<keyword evidence="2" id="KW-0238">DNA-binding</keyword>
<evidence type="ECO:0000313" key="6">
    <source>
        <dbReference type="Proteomes" id="UP000805614"/>
    </source>
</evidence>
<feature type="domain" description="HTH araC/xylS-type" evidence="4">
    <location>
        <begin position="215"/>
        <end position="316"/>
    </location>
</feature>
<dbReference type="Gene3D" id="1.10.10.60">
    <property type="entry name" value="Homeodomain-like"/>
    <property type="match status" value="1"/>
</dbReference>
<keyword evidence="3" id="KW-0804">Transcription</keyword>
<dbReference type="EMBL" id="JABVEC010000009">
    <property type="protein sequence ID" value="MBC6466710.1"/>
    <property type="molecule type" value="Genomic_DNA"/>
</dbReference>
<dbReference type="InterPro" id="IPR035418">
    <property type="entry name" value="AraC-bd_2"/>
</dbReference>
<dbReference type="RefSeq" id="WP_187243720.1">
    <property type="nucleotide sequence ID" value="NZ_BAAAOK010000013.1"/>
</dbReference>
<dbReference type="SUPFAM" id="SSF46689">
    <property type="entry name" value="Homeodomain-like"/>
    <property type="match status" value="1"/>
</dbReference>
<dbReference type="Pfam" id="PF12833">
    <property type="entry name" value="HTH_18"/>
    <property type="match status" value="1"/>
</dbReference>
<protein>
    <submittedName>
        <fullName evidence="5">Helix-turn-helix domain-containing protein</fullName>
    </submittedName>
</protein>
<evidence type="ECO:0000256" key="1">
    <source>
        <dbReference type="ARBA" id="ARBA00023015"/>
    </source>
</evidence>
<proteinExistence type="predicted"/>
<dbReference type="PANTHER" id="PTHR46796">
    <property type="entry name" value="HTH-TYPE TRANSCRIPTIONAL ACTIVATOR RHAS-RELATED"/>
    <property type="match status" value="1"/>
</dbReference>
<evidence type="ECO:0000256" key="2">
    <source>
        <dbReference type="ARBA" id="ARBA00023125"/>
    </source>
</evidence>
<dbReference type="SMART" id="SM00342">
    <property type="entry name" value="HTH_ARAC"/>
    <property type="match status" value="1"/>
</dbReference>
<dbReference type="PRINTS" id="PR00032">
    <property type="entry name" value="HTHARAC"/>
</dbReference>
<dbReference type="InterPro" id="IPR020449">
    <property type="entry name" value="Tscrpt_reg_AraC-type_HTH"/>
</dbReference>
<dbReference type="Proteomes" id="UP000805614">
    <property type="component" value="Unassembled WGS sequence"/>
</dbReference>
<reference evidence="5 6" key="1">
    <citation type="submission" date="2020-06" db="EMBL/GenBank/DDBJ databases">
        <title>Actinomadura xiongansis sp. nov., isolated from soil of Baiyangdian.</title>
        <authorList>
            <person name="Zhang X."/>
        </authorList>
    </citation>
    <scope>NUCLEOTIDE SEQUENCE [LARGE SCALE GENOMIC DNA]</scope>
    <source>
        <strain evidence="5 6">HBUM206468</strain>
    </source>
</reference>
<keyword evidence="6" id="KW-1185">Reference proteome</keyword>
<evidence type="ECO:0000259" key="4">
    <source>
        <dbReference type="PROSITE" id="PS01124"/>
    </source>
</evidence>
<dbReference type="InterPro" id="IPR018060">
    <property type="entry name" value="HTH_AraC"/>
</dbReference>
<evidence type="ECO:0000256" key="3">
    <source>
        <dbReference type="ARBA" id="ARBA00023163"/>
    </source>
</evidence>